<dbReference type="PANTHER" id="PTHR42849">
    <property type="entry name" value="N-ACETYLNEURAMINATE LYASE"/>
    <property type="match status" value="1"/>
</dbReference>
<dbReference type="GO" id="GO:0019262">
    <property type="term" value="P:N-acetylneuraminate catabolic process"/>
    <property type="evidence" value="ECO:0007669"/>
    <property type="project" value="TreeGrafter"/>
</dbReference>
<dbReference type="PRINTS" id="PR00146">
    <property type="entry name" value="DHPICSNTHASE"/>
</dbReference>
<feature type="binding site" evidence="4">
    <location>
        <position position="206"/>
    </location>
    <ligand>
        <name>pyruvate</name>
        <dbReference type="ChEBI" id="CHEBI:15361"/>
    </ligand>
</feature>
<protein>
    <submittedName>
        <fullName evidence="5">Dihydrodipicolinate synthase family protein</fullName>
    </submittedName>
</protein>
<accession>A0A838BF54</accession>
<dbReference type="EMBL" id="JACDTY010000020">
    <property type="protein sequence ID" value="MBA1144154.1"/>
    <property type="molecule type" value="Genomic_DNA"/>
</dbReference>
<dbReference type="PIRSF" id="PIRSF001365">
    <property type="entry name" value="DHDPS"/>
    <property type="match status" value="1"/>
</dbReference>
<keyword evidence="1 2" id="KW-0456">Lyase</keyword>
<dbReference type="GO" id="GO:0005829">
    <property type="term" value="C:cytosol"/>
    <property type="evidence" value="ECO:0007669"/>
    <property type="project" value="TreeGrafter"/>
</dbReference>
<proteinExistence type="inferred from homology"/>
<dbReference type="AlphaFoldDB" id="A0A838BF54"/>
<name>A0A838BF54_9HYPH</name>
<keyword evidence="6" id="KW-1185">Reference proteome</keyword>
<dbReference type="SMART" id="SM01130">
    <property type="entry name" value="DHDPS"/>
    <property type="match status" value="1"/>
</dbReference>
<dbReference type="Proteomes" id="UP000558284">
    <property type="component" value="Unassembled WGS sequence"/>
</dbReference>
<dbReference type="Pfam" id="PF00701">
    <property type="entry name" value="DHDPS"/>
    <property type="match status" value="1"/>
</dbReference>
<dbReference type="PANTHER" id="PTHR42849:SF1">
    <property type="entry name" value="N-ACETYLNEURAMINATE LYASE"/>
    <property type="match status" value="1"/>
</dbReference>
<feature type="active site" description="Proton donor/acceptor" evidence="3">
    <location>
        <position position="137"/>
    </location>
</feature>
<dbReference type="GO" id="GO:0008747">
    <property type="term" value="F:N-acetylneuraminate lyase activity"/>
    <property type="evidence" value="ECO:0007669"/>
    <property type="project" value="TreeGrafter"/>
</dbReference>
<evidence type="ECO:0000313" key="5">
    <source>
        <dbReference type="EMBL" id="MBA1144154.1"/>
    </source>
</evidence>
<dbReference type="Gene3D" id="3.20.20.70">
    <property type="entry name" value="Aldolase class I"/>
    <property type="match status" value="1"/>
</dbReference>
<evidence type="ECO:0000256" key="1">
    <source>
        <dbReference type="ARBA" id="ARBA00023239"/>
    </source>
</evidence>
<feature type="active site" description="Schiff-base intermediate with substrate" evidence="3">
    <location>
        <position position="165"/>
    </location>
</feature>
<sequence length="298" mass="32223">MTRELAGMYAALMTGLSDSGEFDPQRQRNINDYVLRQGLAGLYVGGSSGESGLLTVDELLAQQEVVFAGAAGSGVNLIAHVGMPNLRDSIRLALYAKKLGYHALSALPPHSYPFSDEEVFGYYQALAAATDLPLIVYEIPLRTGRPLPLALLVRLLDLSNVVGIKYTSTDLFKYSLLRKRQPQKLFFYGFDEMYAAAGMLGTEGGIGTTYNLLGRLYVAVDQAVRVGDLARAKTLQMVSQDFVEVLLETGVLPGMKAAFRVIGVDCGPTRAPMAPAVADAEDRMRAVLARPAIKAWLA</sequence>
<comment type="caution">
    <text evidence="5">The sequence shown here is derived from an EMBL/GenBank/DDBJ whole genome shotgun (WGS) entry which is preliminary data.</text>
</comment>
<evidence type="ECO:0000256" key="3">
    <source>
        <dbReference type="PIRSR" id="PIRSR001365-1"/>
    </source>
</evidence>
<gene>
    <name evidence="5" type="ORF">H0241_28500</name>
</gene>
<dbReference type="InterPro" id="IPR013785">
    <property type="entry name" value="Aldolase_TIM"/>
</dbReference>
<organism evidence="5 6">
    <name type="scientific">Mesorhizobium neociceri</name>
    <dbReference type="NCBI Taxonomy" id="1307853"/>
    <lineage>
        <taxon>Bacteria</taxon>
        <taxon>Pseudomonadati</taxon>
        <taxon>Pseudomonadota</taxon>
        <taxon>Alphaproteobacteria</taxon>
        <taxon>Hyphomicrobiales</taxon>
        <taxon>Phyllobacteriaceae</taxon>
        <taxon>Mesorhizobium</taxon>
    </lineage>
</organism>
<dbReference type="RefSeq" id="WP_181061109.1">
    <property type="nucleotide sequence ID" value="NZ_JACDTY010000020.1"/>
</dbReference>
<reference evidence="5 6" key="1">
    <citation type="submission" date="2020-07" db="EMBL/GenBank/DDBJ databases">
        <title>Definition of the novel symbiovar canariense within Mesorhizobium novociceri, a new species of genus Mesorhizobium nodulating Cicer canariense in the Caldera de Taburiente National Park (La Palma, Canary Islands).</title>
        <authorList>
            <person name="Leon-Barrios M."/>
            <person name="Perez-Yepez J."/>
            <person name="Flores-Felix J.D."/>
            <person name="Ramirez-Baena M.H."/>
            <person name="Pulido-Suarez L."/>
            <person name="Igual J.M."/>
            <person name="Velazquez E."/>
            <person name="Peix A."/>
        </authorList>
    </citation>
    <scope>NUCLEOTIDE SEQUENCE [LARGE SCALE GENOMIC DNA]</scope>
    <source>
        <strain evidence="5 6">CCANP35</strain>
    </source>
</reference>
<comment type="similarity">
    <text evidence="2">Belongs to the DapA family.</text>
</comment>
<evidence type="ECO:0000256" key="2">
    <source>
        <dbReference type="PIRNR" id="PIRNR001365"/>
    </source>
</evidence>
<dbReference type="SUPFAM" id="SSF51569">
    <property type="entry name" value="Aldolase"/>
    <property type="match status" value="1"/>
</dbReference>
<dbReference type="InterPro" id="IPR002220">
    <property type="entry name" value="DapA-like"/>
</dbReference>
<evidence type="ECO:0000256" key="4">
    <source>
        <dbReference type="PIRSR" id="PIRSR001365-2"/>
    </source>
</evidence>
<evidence type="ECO:0000313" key="6">
    <source>
        <dbReference type="Proteomes" id="UP000558284"/>
    </source>
</evidence>